<protein>
    <submittedName>
        <fullName evidence="1">Uncharacterized protein</fullName>
    </submittedName>
</protein>
<evidence type="ECO:0000313" key="2">
    <source>
        <dbReference type="Proteomes" id="UP001165041"/>
    </source>
</evidence>
<dbReference type="RefSeq" id="WP_285738759.1">
    <property type="nucleotide sequence ID" value="NZ_BSSA01000022.1"/>
</dbReference>
<proteinExistence type="predicted"/>
<reference evidence="1" key="1">
    <citation type="submission" date="2023-02" db="EMBL/GenBank/DDBJ databases">
        <title>Kitasatospora phosalacinea NBRC 14627.</title>
        <authorList>
            <person name="Ichikawa N."/>
            <person name="Sato H."/>
            <person name="Tonouchi N."/>
        </authorList>
    </citation>
    <scope>NUCLEOTIDE SEQUENCE</scope>
    <source>
        <strain evidence="1">NBRC 14627</strain>
    </source>
</reference>
<gene>
    <name evidence="1" type="ORF">Kpho02_54070</name>
</gene>
<name>A0A9W6QDP7_9ACTN</name>
<sequence length="246" mass="26971">MEPTTDNRLELRIDDLPSRGRSELHLLVDGRDLVAAVLPGPPTGGPDPRLLLGPYSPLLPGRAPREVRLHAAGCGHEECCGALYVTVREEAGAVHWDGWRNPLGADPGLPAYRFDAEQYAAEVERAGAGVEDWPARGVGRLLKDELVRRPELLAAWECELDGVWTVPSQPDRIELRFWHPAEPAPRGDEPYLQFTAELPVPEGEPQAAAAELVARLATTDPRTRARVCGGRADYAEALGYPWPEDM</sequence>
<dbReference type="AlphaFoldDB" id="A0A9W6QDP7"/>
<dbReference type="Proteomes" id="UP001165041">
    <property type="component" value="Unassembled WGS sequence"/>
</dbReference>
<comment type="caution">
    <text evidence="1">The sequence shown here is derived from an EMBL/GenBank/DDBJ whole genome shotgun (WGS) entry which is preliminary data.</text>
</comment>
<accession>A0A9W6QDP7</accession>
<evidence type="ECO:0000313" key="1">
    <source>
        <dbReference type="EMBL" id="GLW73108.1"/>
    </source>
</evidence>
<organism evidence="1 2">
    <name type="scientific">Kitasatospora phosalacinea</name>
    <dbReference type="NCBI Taxonomy" id="2065"/>
    <lineage>
        <taxon>Bacteria</taxon>
        <taxon>Bacillati</taxon>
        <taxon>Actinomycetota</taxon>
        <taxon>Actinomycetes</taxon>
        <taxon>Kitasatosporales</taxon>
        <taxon>Streptomycetaceae</taxon>
        <taxon>Kitasatospora</taxon>
    </lineage>
</organism>
<dbReference type="EMBL" id="BSSA01000022">
    <property type="protein sequence ID" value="GLW73108.1"/>
    <property type="molecule type" value="Genomic_DNA"/>
</dbReference>